<dbReference type="STRING" id="270351.Maq22A_c13535"/>
<dbReference type="RefSeq" id="WP_060847164.1">
    <property type="nucleotide sequence ID" value="NZ_AP014704.1"/>
</dbReference>
<dbReference type="Proteomes" id="UP000061432">
    <property type="component" value="Chromosome"/>
</dbReference>
<organism evidence="1 2">
    <name type="scientific">Methylobacterium aquaticum</name>
    <dbReference type="NCBI Taxonomy" id="270351"/>
    <lineage>
        <taxon>Bacteria</taxon>
        <taxon>Pseudomonadati</taxon>
        <taxon>Pseudomonadota</taxon>
        <taxon>Alphaproteobacteria</taxon>
        <taxon>Hyphomicrobiales</taxon>
        <taxon>Methylobacteriaceae</taxon>
        <taxon>Methylobacterium</taxon>
    </lineage>
</organism>
<dbReference type="KEGG" id="maqu:Maq22A_c13535"/>
<gene>
    <name evidence="1" type="ORF">Maq22A_c13535</name>
</gene>
<accession>A0A0C6F043</accession>
<dbReference type="OrthoDB" id="8002959at2"/>
<dbReference type="EMBL" id="AP014704">
    <property type="protein sequence ID" value="BAQ45921.1"/>
    <property type="molecule type" value="Genomic_DNA"/>
</dbReference>
<dbReference type="PATRIC" id="fig|270351.10.peg.2610"/>
<sequence>MSTTPCLDRVQDRLRTAARERRASLLVISAVGIEIQRMQADVRAGRATEASLIRDAGLLLGAALSTPYRPLMENRDVRNSPRPSFL</sequence>
<proteinExistence type="predicted"/>
<evidence type="ECO:0000313" key="1">
    <source>
        <dbReference type="EMBL" id="BAQ45921.1"/>
    </source>
</evidence>
<reference evidence="2" key="2">
    <citation type="submission" date="2015-01" db="EMBL/GenBank/DDBJ databases">
        <title>Complete genome sequence of Methylobacterium aquaticum strain 22A.</title>
        <authorList>
            <person name="Tani A."/>
            <person name="Ogura Y."/>
            <person name="Hayashi T."/>
        </authorList>
    </citation>
    <scope>NUCLEOTIDE SEQUENCE [LARGE SCALE GENOMIC DNA]</scope>
    <source>
        <strain evidence="2">MA-22A</strain>
    </source>
</reference>
<protein>
    <submittedName>
        <fullName evidence="1">Uncharacterized protein</fullName>
    </submittedName>
</protein>
<evidence type="ECO:0000313" key="2">
    <source>
        <dbReference type="Proteomes" id="UP000061432"/>
    </source>
</evidence>
<reference evidence="1 2" key="1">
    <citation type="journal article" date="2015" name="Genome Announc.">
        <title>Complete Genome Sequence of Methylobacterium aquaticum Strain 22A, Isolated from Racomitrium japonicum Moss.</title>
        <authorList>
            <person name="Tani A."/>
            <person name="Ogura Y."/>
            <person name="Hayashi T."/>
            <person name="Kimbara K."/>
        </authorList>
    </citation>
    <scope>NUCLEOTIDE SEQUENCE [LARGE SCALE GENOMIC DNA]</scope>
    <source>
        <strain evidence="1 2">MA-22A</strain>
    </source>
</reference>
<name>A0A0C6F043_9HYPH</name>
<dbReference type="AlphaFoldDB" id="A0A0C6F043"/>